<reference evidence="4 5" key="1">
    <citation type="submission" date="2019-05" db="EMBL/GenBank/DDBJ databases">
        <title>Emergence of the Ug99 lineage of the wheat stem rust pathogen through somatic hybridization.</title>
        <authorList>
            <person name="Li F."/>
            <person name="Upadhyaya N.M."/>
            <person name="Sperschneider J."/>
            <person name="Matny O."/>
            <person name="Nguyen-Phuc H."/>
            <person name="Mago R."/>
            <person name="Raley C."/>
            <person name="Miller M.E."/>
            <person name="Silverstein K.A.T."/>
            <person name="Henningsen E."/>
            <person name="Hirsch C.D."/>
            <person name="Visser B."/>
            <person name="Pretorius Z.A."/>
            <person name="Steffenson B.J."/>
            <person name="Schwessinger B."/>
            <person name="Dodds P.N."/>
            <person name="Figueroa M."/>
        </authorList>
    </citation>
    <scope>NUCLEOTIDE SEQUENCE [LARGE SCALE GENOMIC DNA]</scope>
    <source>
        <strain evidence="3">21-0</strain>
        <strain evidence="2 5">Ug99</strain>
    </source>
</reference>
<keyword evidence="4" id="KW-1185">Reference proteome</keyword>
<dbReference type="Proteomes" id="UP000324748">
    <property type="component" value="Unassembled WGS sequence"/>
</dbReference>
<sequence>MIIDGLEVQEASLEGYEDEDDEDDEDDYEDEYEDEEEEETQYLSDDEQMSM</sequence>
<dbReference type="Proteomes" id="UP000325313">
    <property type="component" value="Unassembled WGS sequence"/>
</dbReference>
<dbReference type="AlphaFoldDB" id="A0A5B0MG42"/>
<evidence type="ECO:0000313" key="3">
    <source>
        <dbReference type="EMBL" id="KAA1091259.1"/>
    </source>
</evidence>
<dbReference type="EMBL" id="VDEP01000471">
    <property type="protein sequence ID" value="KAA1075905.1"/>
    <property type="molecule type" value="Genomic_DNA"/>
</dbReference>
<evidence type="ECO:0000313" key="5">
    <source>
        <dbReference type="Proteomes" id="UP000325313"/>
    </source>
</evidence>
<organism evidence="2 5">
    <name type="scientific">Puccinia graminis f. sp. tritici</name>
    <dbReference type="NCBI Taxonomy" id="56615"/>
    <lineage>
        <taxon>Eukaryota</taxon>
        <taxon>Fungi</taxon>
        <taxon>Dikarya</taxon>
        <taxon>Basidiomycota</taxon>
        <taxon>Pucciniomycotina</taxon>
        <taxon>Pucciniomycetes</taxon>
        <taxon>Pucciniales</taxon>
        <taxon>Pucciniaceae</taxon>
        <taxon>Puccinia</taxon>
    </lineage>
</organism>
<name>A0A5B0MG42_PUCGR</name>
<evidence type="ECO:0000313" key="4">
    <source>
        <dbReference type="Proteomes" id="UP000324748"/>
    </source>
</evidence>
<proteinExistence type="predicted"/>
<feature type="compositionally biased region" description="Acidic residues" evidence="1">
    <location>
        <begin position="15"/>
        <end position="51"/>
    </location>
</feature>
<gene>
    <name evidence="3" type="ORF">PGT21_029631</name>
    <name evidence="2" type="ORF">PGTUg99_027160</name>
</gene>
<dbReference type="EMBL" id="VSWC01000092">
    <property type="protein sequence ID" value="KAA1091259.1"/>
    <property type="molecule type" value="Genomic_DNA"/>
</dbReference>
<evidence type="ECO:0000256" key="1">
    <source>
        <dbReference type="SAM" id="MobiDB-lite"/>
    </source>
</evidence>
<accession>A0A5B0MG42</accession>
<comment type="caution">
    <text evidence="2">The sequence shown here is derived from an EMBL/GenBank/DDBJ whole genome shotgun (WGS) entry which is preliminary data.</text>
</comment>
<feature type="region of interest" description="Disordered" evidence="1">
    <location>
        <begin position="1"/>
        <end position="51"/>
    </location>
</feature>
<evidence type="ECO:0000313" key="2">
    <source>
        <dbReference type="EMBL" id="KAA1075905.1"/>
    </source>
</evidence>
<protein>
    <submittedName>
        <fullName evidence="2">Uncharacterized protein</fullName>
    </submittedName>
</protein>